<comment type="caution">
    <text evidence="2">The sequence shown here is derived from an EMBL/GenBank/DDBJ whole genome shotgun (WGS) entry which is preliminary data.</text>
</comment>
<evidence type="ECO:0000313" key="3">
    <source>
        <dbReference type="Proteomes" id="UP000233256"/>
    </source>
</evidence>
<name>A0A2N1PPP0_9BACT</name>
<organism evidence="2 3">
    <name type="scientific">Candidatus Wallbacteria bacterium HGW-Wallbacteria-1</name>
    <dbReference type="NCBI Taxonomy" id="2013854"/>
    <lineage>
        <taxon>Bacteria</taxon>
        <taxon>Candidatus Walliibacteriota</taxon>
    </lineage>
</organism>
<dbReference type="InterPro" id="IPR022026">
    <property type="entry name" value="DUF5981"/>
</dbReference>
<protein>
    <recommendedName>
        <fullName evidence="1">Methylene-tetrahydrofolate reductase C-terminal-like domain-containing protein</fullName>
    </recommendedName>
</protein>
<evidence type="ECO:0000259" key="1">
    <source>
        <dbReference type="Pfam" id="PF12225"/>
    </source>
</evidence>
<evidence type="ECO:0000313" key="2">
    <source>
        <dbReference type="EMBL" id="PKK90303.1"/>
    </source>
</evidence>
<gene>
    <name evidence="2" type="ORF">CVV64_10070</name>
</gene>
<feature type="domain" description="Methylene-tetrahydrofolate reductase C-terminal-like" evidence="1">
    <location>
        <begin position="130"/>
        <end position="192"/>
    </location>
</feature>
<proteinExistence type="predicted"/>
<dbReference type="Proteomes" id="UP000233256">
    <property type="component" value="Unassembled WGS sequence"/>
</dbReference>
<reference evidence="2 3" key="1">
    <citation type="journal article" date="2017" name="ISME J.">
        <title>Potential for microbial H2 and metal transformations associated with novel bacteria and archaea in deep terrestrial subsurface sediments.</title>
        <authorList>
            <person name="Hernsdorf A.W."/>
            <person name="Amano Y."/>
            <person name="Miyakawa K."/>
            <person name="Ise K."/>
            <person name="Suzuki Y."/>
            <person name="Anantharaman K."/>
            <person name="Probst A."/>
            <person name="Burstein D."/>
            <person name="Thomas B.C."/>
            <person name="Banfield J.F."/>
        </authorList>
    </citation>
    <scope>NUCLEOTIDE SEQUENCE [LARGE SCALE GENOMIC DNA]</scope>
    <source>
        <strain evidence="2">HGW-Wallbacteria-1</strain>
    </source>
</reference>
<accession>A0A2N1PPP0</accession>
<dbReference type="AlphaFoldDB" id="A0A2N1PPP0"/>
<dbReference type="Pfam" id="PF12225">
    <property type="entry name" value="DUF5981"/>
    <property type="match status" value="1"/>
</dbReference>
<dbReference type="EMBL" id="PGXC01000006">
    <property type="protein sequence ID" value="PKK90303.1"/>
    <property type="molecule type" value="Genomic_DNA"/>
</dbReference>
<sequence length="435" mass="47497">MVIRTEWRESFDLLKAIEPGSRVGILGCSDCSSVYRTGDTKRIEQTISLIQDHCKVAFATSLGSPCDQRSLRLLLKSRPEFLEVDTIIVLACVAGSSSLADLLVNLAGATRPRVVSPVATCDFTIIGRDSVSRRACRFCKTCLFSQGEETPGHINGLCPVAVCPVGRSDGPCQSRVSDNCVICSDMICSWLSHGSETDSLPFPARETCTETFGNPYLLLSTGHAMDYSRNWITALEEHQCMLKVIFDSMAGIRACTAIAGNASLFLNGVKGDSRKLLSLGICIDTLQISREVLYSELLTARETGVDTLLLRDPSAVQNWGCCPLGTTEILEIIASDFAGDFTVIVANSFLREADLELLSRQFILGVDLAGSVVRHAASSALHDSEDNSVLKISPLRERVGDRVVKIMDLRDEQPDYIENGDFFSHNSFYCSQGRI</sequence>